<name>A0ABV9A7F0_9ACTN</name>
<evidence type="ECO:0000313" key="1">
    <source>
        <dbReference type="EMBL" id="MFC4494919.1"/>
    </source>
</evidence>
<comment type="caution">
    <text evidence="1">The sequence shown here is derived from an EMBL/GenBank/DDBJ whole genome shotgun (WGS) entry which is preliminary data.</text>
</comment>
<organism evidence="1 2">
    <name type="scientific">Streptomyces ovatisporus</name>
    <dbReference type="NCBI Taxonomy" id="1128682"/>
    <lineage>
        <taxon>Bacteria</taxon>
        <taxon>Bacillati</taxon>
        <taxon>Actinomycetota</taxon>
        <taxon>Actinomycetes</taxon>
        <taxon>Kitasatosporales</taxon>
        <taxon>Streptomycetaceae</taxon>
        <taxon>Streptomyces</taxon>
    </lineage>
</organism>
<reference evidence="2" key="1">
    <citation type="journal article" date="2019" name="Int. J. Syst. Evol. Microbiol.">
        <title>The Global Catalogue of Microorganisms (GCM) 10K type strain sequencing project: providing services to taxonomists for standard genome sequencing and annotation.</title>
        <authorList>
            <consortium name="The Broad Institute Genomics Platform"/>
            <consortium name="The Broad Institute Genome Sequencing Center for Infectious Disease"/>
            <person name="Wu L."/>
            <person name="Ma J."/>
        </authorList>
    </citation>
    <scope>NUCLEOTIDE SEQUENCE [LARGE SCALE GENOMIC DNA]</scope>
    <source>
        <strain evidence="2">CGMCC 4.7357</strain>
    </source>
</reference>
<proteinExistence type="predicted"/>
<accession>A0ABV9A7F0</accession>
<evidence type="ECO:0000313" key="2">
    <source>
        <dbReference type="Proteomes" id="UP001595997"/>
    </source>
</evidence>
<dbReference type="RefSeq" id="WP_386446829.1">
    <property type="nucleotide sequence ID" value="NZ_JBHSFH010000006.1"/>
</dbReference>
<sequence length="169" mass="19475">MFDFGIGGYRPVWLNGRGEVTREHGLRLRGLVGRTLTRVWMVWDRQDDEWFCDCPVLFDFDGEQVEINHQKLDDLSLTWNTVDPARPLLWPEFDLQWRPEPLPGLRALRGLPLGGVELLEWTGRDAAQGSVDVSFVFEADRRATVFNALDENGLTFDPPGRRLRRLPVT</sequence>
<dbReference type="EMBL" id="JBHSFH010000006">
    <property type="protein sequence ID" value="MFC4494919.1"/>
    <property type="molecule type" value="Genomic_DNA"/>
</dbReference>
<gene>
    <name evidence="1" type="ORF">ACFPA8_12315</name>
</gene>
<dbReference type="Proteomes" id="UP001595997">
    <property type="component" value="Unassembled WGS sequence"/>
</dbReference>
<keyword evidence="2" id="KW-1185">Reference proteome</keyword>
<protein>
    <submittedName>
        <fullName evidence="1">Uncharacterized protein</fullName>
    </submittedName>
</protein>